<feature type="transmembrane region" description="Helical" evidence="8">
    <location>
        <begin position="464"/>
        <end position="482"/>
    </location>
</feature>
<dbReference type="PANTHER" id="PTHR32063:SF14">
    <property type="entry name" value="BLL4319 PROTEIN"/>
    <property type="match status" value="1"/>
</dbReference>
<feature type="transmembrane region" description="Helical" evidence="8">
    <location>
        <begin position="335"/>
        <end position="354"/>
    </location>
</feature>
<dbReference type="SUPFAM" id="SSF82866">
    <property type="entry name" value="Multidrug efflux transporter AcrB transmembrane domain"/>
    <property type="match status" value="2"/>
</dbReference>
<evidence type="ECO:0000256" key="4">
    <source>
        <dbReference type="ARBA" id="ARBA00022519"/>
    </source>
</evidence>
<comment type="caution">
    <text evidence="9">The sequence shown here is derived from an EMBL/GenBank/DDBJ whole genome shotgun (WGS) entry which is preliminary data.</text>
</comment>
<feature type="transmembrane region" description="Helical" evidence="8">
    <location>
        <begin position="854"/>
        <end position="874"/>
    </location>
</feature>
<sequence>MILSDISIKRPVFATVVSLMLVVLGLASLTRLPVRELPRIDPPIIQVITTYTGASAGVVDTQITELVEGAVAGIEGIRTITSFSRDERSVVTIEFNLSRNVDSAANDVRDRVARAAARLPTQAQVPIVQKQDGDARPIMWVALSSERMSGMELTNVARQRFVDRLAIVDGVAQVLIAGERRFSMRIWLDRQALAARGLTVQDIEDAIRRENVELPGGRLESTQRELTVRTDTRMNTPEQFRALVVARNTVGGAQVLLGDVARVEVAPEESRGGYRLNGRDAIGLGILRQSTANTLSVADGIRAEVERIRESLPEGVNVEYGYDESRFIAQSIYEVQHALMIALALVVGVIFFFLRSFRATLIPALAIPVSIIASFTAVAAMGFSVNILTLLGLVLAIGLVVDDAIVVLENIHRRIEEGEEPLLAALRGSREIAFAIIATTLVLIAVFVPLSFMSGNVGRLFTEFGLALAASVVFSGLVALTLTPMMCSKLLKPHGSSGLFIRMTEPLFLGMNNGFRVLLRGALNMPIVVMAVALALSALAVLLFQALPKEFTPTEDRGVIIVPLTGPEGATGNYMLEHLQRAERMGARYVASGEAASVFSTLGGFQPPPQGNVANMFIRLAPWDERTRNSQTIARELFPQIASMPGVRGFTLVPPSLGQSGFQPPVQFVIGGPDYETLIQWRDTFLARARQNERLLNLDSNFRETKPELRVDIDRRRAADLGVSIQAVGRTIETMLGSREVSTYIEGGQEYKVLLQATEGDRNTPYDLQNIFIRSSGGLIPLSNVVTLSERARPQALSRADRVRAITITASLAPGYTLGEALDFMDATAREVLPSEVRVSYRGQSLEFRDSTGALYVTFLMALLVVYLVLAAQFESFIHPLIILLSTPLAMTGGLLALHFTGQTLNIFSQIGMILLIGLMAKNGILVVEFANQLRDRGLSIFDAALEASVVRLRPILMTSIATVFGAVPLAMATGAGAESRMALGIVIVGGVTFSTIVTLFAVPALYVMLARFTKPLGHIERALSDMERRTPVVGDEAAKYAKKPGASPAPAE</sequence>
<dbReference type="SUPFAM" id="SSF82693">
    <property type="entry name" value="Multidrug efflux transporter AcrB pore domain, PN1, PN2, PC1 and PC2 subdomains"/>
    <property type="match status" value="3"/>
</dbReference>
<keyword evidence="10" id="KW-1185">Reference proteome</keyword>
<evidence type="ECO:0000313" key="9">
    <source>
        <dbReference type="EMBL" id="MBB3899908.1"/>
    </source>
</evidence>
<dbReference type="Pfam" id="PF00873">
    <property type="entry name" value="ACR_tran"/>
    <property type="match status" value="1"/>
</dbReference>
<gene>
    <name evidence="9" type="ORF">GGQ83_003375</name>
</gene>
<feature type="transmembrane region" description="Helical" evidence="8">
    <location>
        <begin position="521"/>
        <end position="544"/>
    </location>
</feature>
<keyword evidence="3" id="KW-1003">Cell membrane</keyword>
<proteinExistence type="predicted"/>
<dbReference type="Gene3D" id="3.30.70.1320">
    <property type="entry name" value="Multidrug efflux transporter AcrB pore domain like"/>
    <property type="match status" value="1"/>
</dbReference>
<dbReference type="RefSeq" id="WP_184386140.1">
    <property type="nucleotide sequence ID" value="NZ_JACIDJ010000007.1"/>
</dbReference>
<feature type="transmembrane region" description="Helical" evidence="8">
    <location>
        <begin position="12"/>
        <end position="34"/>
    </location>
</feature>
<feature type="transmembrane region" description="Helical" evidence="8">
    <location>
        <begin position="907"/>
        <end position="928"/>
    </location>
</feature>
<evidence type="ECO:0000256" key="1">
    <source>
        <dbReference type="ARBA" id="ARBA00004429"/>
    </source>
</evidence>
<feature type="transmembrane region" description="Helical" evidence="8">
    <location>
        <begin position="956"/>
        <end position="976"/>
    </location>
</feature>
<dbReference type="Gene3D" id="1.20.1640.10">
    <property type="entry name" value="Multidrug efflux transporter AcrB transmembrane domain"/>
    <property type="match status" value="2"/>
</dbReference>
<evidence type="ECO:0000256" key="3">
    <source>
        <dbReference type="ARBA" id="ARBA00022475"/>
    </source>
</evidence>
<comment type="subcellular location">
    <subcellularLocation>
        <location evidence="1">Cell inner membrane</location>
        <topology evidence="1">Multi-pass membrane protein</topology>
    </subcellularLocation>
</comment>
<protein>
    <submittedName>
        <fullName evidence="9">Multidrug efflux pump</fullName>
    </submittedName>
</protein>
<dbReference type="EMBL" id="JACIDJ010000007">
    <property type="protein sequence ID" value="MBB3899908.1"/>
    <property type="molecule type" value="Genomic_DNA"/>
</dbReference>
<dbReference type="InterPro" id="IPR027463">
    <property type="entry name" value="AcrB_DN_DC_subdom"/>
</dbReference>
<dbReference type="GO" id="GO:0042910">
    <property type="term" value="F:xenobiotic transmembrane transporter activity"/>
    <property type="evidence" value="ECO:0007669"/>
    <property type="project" value="TreeGrafter"/>
</dbReference>
<dbReference type="InterPro" id="IPR001036">
    <property type="entry name" value="Acrflvin-R"/>
</dbReference>
<feature type="transmembrane region" description="Helical" evidence="8">
    <location>
        <begin position="361"/>
        <end position="381"/>
    </location>
</feature>
<evidence type="ECO:0000256" key="8">
    <source>
        <dbReference type="SAM" id="Phobius"/>
    </source>
</evidence>
<dbReference type="Proteomes" id="UP000553193">
    <property type="component" value="Unassembled WGS sequence"/>
</dbReference>
<reference evidence="9 10" key="1">
    <citation type="submission" date="2020-08" db="EMBL/GenBank/DDBJ databases">
        <title>Genomic Encyclopedia of Type Strains, Phase IV (KMG-IV): sequencing the most valuable type-strain genomes for metagenomic binning, comparative biology and taxonomic classification.</title>
        <authorList>
            <person name="Goeker M."/>
        </authorList>
    </citation>
    <scope>NUCLEOTIDE SEQUENCE [LARGE SCALE GENOMIC DNA]</scope>
    <source>
        <strain evidence="9 10">DSM 19979</strain>
    </source>
</reference>
<evidence type="ECO:0000256" key="7">
    <source>
        <dbReference type="ARBA" id="ARBA00023136"/>
    </source>
</evidence>
<dbReference type="Gene3D" id="3.30.70.1440">
    <property type="entry name" value="Multidrug efflux transporter AcrB pore domain"/>
    <property type="match status" value="1"/>
</dbReference>
<dbReference type="GO" id="GO:0005886">
    <property type="term" value="C:plasma membrane"/>
    <property type="evidence" value="ECO:0007669"/>
    <property type="project" value="UniProtKB-SubCell"/>
</dbReference>
<keyword evidence="7 8" id="KW-0472">Membrane</keyword>
<organism evidence="9 10">
    <name type="scientific">Roseococcus suduntuyensis</name>
    <dbReference type="NCBI Taxonomy" id="455361"/>
    <lineage>
        <taxon>Bacteria</taxon>
        <taxon>Pseudomonadati</taxon>
        <taxon>Pseudomonadota</taxon>
        <taxon>Alphaproteobacteria</taxon>
        <taxon>Acetobacterales</taxon>
        <taxon>Roseomonadaceae</taxon>
        <taxon>Roseococcus</taxon>
    </lineage>
</organism>
<accession>A0A840AD97</accession>
<dbReference type="PRINTS" id="PR00702">
    <property type="entry name" value="ACRIFLAVINRP"/>
</dbReference>
<keyword evidence="5 8" id="KW-0812">Transmembrane</keyword>
<evidence type="ECO:0000256" key="5">
    <source>
        <dbReference type="ARBA" id="ARBA00022692"/>
    </source>
</evidence>
<dbReference type="SUPFAM" id="SSF82714">
    <property type="entry name" value="Multidrug efflux transporter AcrB TolC docking domain, DN and DC subdomains"/>
    <property type="match status" value="2"/>
</dbReference>
<dbReference type="Gene3D" id="3.30.2090.10">
    <property type="entry name" value="Multidrug efflux transporter AcrB TolC docking domain, DN and DC subdomains"/>
    <property type="match status" value="2"/>
</dbReference>
<feature type="transmembrane region" description="Helical" evidence="8">
    <location>
        <begin position="881"/>
        <end position="901"/>
    </location>
</feature>
<evidence type="ECO:0000313" key="10">
    <source>
        <dbReference type="Proteomes" id="UP000553193"/>
    </source>
</evidence>
<dbReference type="Gene3D" id="3.30.70.1430">
    <property type="entry name" value="Multidrug efflux transporter AcrB pore domain"/>
    <property type="match status" value="2"/>
</dbReference>
<keyword evidence="2" id="KW-0813">Transport</keyword>
<dbReference type="AlphaFoldDB" id="A0A840AD97"/>
<feature type="transmembrane region" description="Helical" evidence="8">
    <location>
        <begin position="432"/>
        <end position="452"/>
    </location>
</feature>
<evidence type="ECO:0000256" key="2">
    <source>
        <dbReference type="ARBA" id="ARBA00022448"/>
    </source>
</evidence>
<feature type="transmembrane region" description="Helical" evidence="8">
    <location>
        <begin position="387"/>
        <end position="411"/>
    </location>
</feature>
<keyword evidence="4" id="KW-0997">Cell inner membrane</keyword>
<name>A0A840AD97_9PROT</name>
<feature type="transmembrane region" description="Helical" evidence="8">
    <location>
        <begin position="982"/>
        <end position="1010"/>
    </location>
</feature>
<evidence type="ECO:0000256" key="6">
    <source>
        <dbReference type="ARBA" id="ARBA00022989"/>
    </source>
</evidence>
<keyword evidence="6 8" id="KW-1133">Transmembrane helix</keyword>
<dbReference type="FunFam" id="1.20.1640.10:FF:000001">
    <property type="entry name" value="Efflux pump membrane transporter"/>
    <property type="match status" value="1"/>
</dbReference>
<dbReference type="PANTHER" id="PTHR32063">
    <property type="match status" value="1"/>
</dbReference>